<feature type="transmembrane region" description="Helical" evidence="1">
    <location>
        <begin position="6"/>
        <end position="27"/>
    </location>
</feature>
<reference evidence="2 3" key="1">
    <citation type="submission" date="2020-08" db="EMBL/GenBank/DDBJ databases">
        <title>A Genomic Blueprint of the Chicken Gut Microbiome.</title>
        <authorList>
            <person name="Gilroy R."/>
            <person name="Ravi A."/>
            <person name="Getino M."/>
            <person name="Pursley I."/>
            <person name="Horton D.L."/>
            <person name="Alikhan N.-F."/>
            <person name="Baker D."/>
            <person name="Gharbi K."/>
            <person name="Hall N."/>
            <person name="Watson M."/>
            <person name="Adriaenssens E.M."/>
            <person name="Foster-Nyarko E."/>
            <person name="Jarju S."/>
            <person name="Secka A."/>
            <person name="Antonio M."/>
            <person name="Oren A."/>
            <person name="Chaudhuri R."/>
            <person name="La Ragione R.M."/>
            <person name="Hildebrand F."/>
            <person name="Pallen M.J."/>
        </authorList>
    </citation>
    <scope>NUCLEOTIDE SEQUENCE [LARGE SCALE GENOMIC DNA]</scope>
    <source>
        <strain evidence="2 3">Sa2BUA9</strain>
    </source>
</reference>
<accession>A0ABR8R9D6</accession>
<keyword evidence="1" id="KW-1133">Transmembrane helix</keyword>
<organism evidence="2 3">
    <name type="scientific">Psychrobacillus faecigallinarum</name>
    <dbReference type="NCBI Taxonomy" id="2762235"/>
    <lineage>
        <taxon>Bacteria</taxon>
        <taxon>Bacillati</taxon>
        <taxon>Bacillota</taxon>
        <taxon>Bacilli</taxon>
        <taxon>Bacillales</taxon>
        <taxon>Bacillaceae</taxon>
        <taxon>Psychrobacillus</taxon>
    </lineage>
</organism>
<sequence length="64" mass="6946">MQILGWHPLFIVLGLTLVTFVLAVVGFKDIKGWAAMTRGIITLAVSTGLSIIVIFILFIGKLMS</sequence>
<evidence type="ECO:0000256" key="1">
    <source>
        <dbReference type="SAM" id="Phobius"/>
    </source>
</evidence>
<dbReference type="Proteomes" id="UP000640786">
    <property type="component" value="Unassembled WGS sequence"/>
</dbReference>
<dbReference type="EMBL" id="JACSQO010000004">
    <property type="protein sequence ID" value="MBD7944417.1"/>
    <property type="molecule type" value="Genomic_DNA"/>
</dbReference>
<name>A0ABR8R9D6_9BACI</name>
<keyword evidence="1" id="KW-0472">Membrane</keyword>
<gene>
    <name evidence="2" type="ORF">H9650_09850</name>
</gene>
<keyword evidence="3" id="KW-1185">Reference proteome</keyword>
<proteinExistence type="predicted"/>
<dbReference type="RefSeq" id="WP_191697088.1">
    <property type="nucleotide sequence ID" value="NZ_JACSQO010000004.1"/>
</dbReference>
<protein>
    <recommendedName>
        <fullName evidence="4">DUF2768 domain-containing protein</fullName>
    </recommendedName>
</protein>
<evidence type="ECO:0000313" key="2">
    <source>
        <dbReference type="EMBL" id="MBD7944417.1"/>
    </source>
</evidence>
<keyword evidence="1" id="KW-0812">Transmembrane</keyword>
<comment type="caution">
    <text evidence="2">The sequence shown here is derived from an EMBL/GenBank/DDBJ whole genome shotgun (WGS) entry which is preliminary data.</text>
</comment>
<feature type="transmembrane region" description="Helical" evidence="1">
    <location>
        <begin position="39"/>
        <end position="59"/>
    </location>
</feature>
<evidence type="ECO:0000313" key="3">
    <source>
        <dbReference type="Proteomes" id="UP000640786"/>
    </source>
</evidence>
<evidence type="ECO:0008006" key="4">
    <source>
        <dbReference type="Google" id="ProtNLM"/>
    </source>
</evidence>